<sequence length="693" mass="81123">MKLLGVYFFIIVGACILQTKSINDNERLILKLRRQQLPAFQDFNLYEFGDQICNKKTNQKKSYNDIIKLPSYCQNEVVKITQQCVQKNVFYTVETLLGDNQIDYKLAVDLQTPWTWVKSKGCEMYHRDGIPKAEKTSIQKEKFKTCALNGFDKHFSCIQSNKCEKIHKCAEIDYKSEGLSMAGVFGDTQVRFPSLGSADQGIISQRIVTSFALSGYDDFQGDGVLGLGRGAKNIETNNYDQNNVSAEQDWENEMKNGVQDYSDDIETSNFQMFQVEEKTNLMLNFVERFESKIHKQMFSLYIADNYEEYIDETFESHIELGHQNTQKYLFQNDHGSVTWVPIMHERYFLWQLKIKQISVYKHTDNKKYNDIIYSSNRPEIIRGFDQSAILSISTTNLVLPQEQVQQFVQIIKGYYNIECNVQLRHYYQVLCEDLNQPMQFYDIYVTIQFEQGEVIINPQHLIQDCRKQQHSSKYDCLLNIQESLDGHTILGEVVLKNYYWMFDLEDDKIGFGAAKNKYNEKIFEVLKSEVKEKVTKVVVKAEQDLEFILRFWVIIIFTITSFICFRNAKCIVGFLRNLIGPGFGGRRVRIIPNNDLDEEKNYEAQEFRYDDGLQQQQQQQFQQSFEMQEGMSYGQKIDEIKKQKEIQGKQNGSQKDPHSQFEDFDKQTIESQRSTFLNESKDPFANFDEDMKI</sequence>
<dbReference type="PANTHER" id="PTHR47965">
    <property type="entry name" value="ASPARTYL PROTEASE-RELATED"/>
    <property type="match status" value="1"/>
</dbReference>
<proteinExistence type="inferred from homology"/>
<dbReference type="Pfam" id="PF00026">
    <property type="entry name" value="Asp"/>
    <property type="match status" value="1"/>
</dbReference>
<dbReference type="AlphaFoldDB" id="A0A0V0QKT4"/>
<comment type="caution">
    <text evidence="12">The sequence shown here is derived from an EMBL/GenBank/DDBJ whole genome shotgun (WGS) entry which is preliminary data.</text>
</comment>
<feature type="region of interest" description="Disordered" evidence="8">
    <location>
        <begin position="642"/>
        <end position="693"/>
    </location>
</feature>
<dbReference type="PANTHER" id="PTHR47965:SF12">
    <property type="entry name" value="ASPARTIC PROTEINASE 3-RELATED"/>
    <property type="match status" value="1"/>
</dbReference>
<evidence type="ECO:0000313" key="12">
    <source>
        <dbReference type="EMBL" id="KRX02834.1"/>
    </source>
</evidence>
<dbReference type="GO" id="GO:0004190">
    <property type="term" value="F:aspartic-type endopeptidase activity"/>
    <property type="evidence" value="ECO:0007669"/>
    <property type="project" value="UniProtKB-KW"/>
</dbReference>
<feature type="compositionally biased region" description="Polar residues" evidence="8">
    <location>
        <begin position="669"/>
        <end position="678"/>
    </location>
</feature>
<evidence type="ECO:0000256" key="7">
    <source>
        <dbReference type="PIRSR" id="PIRSR601461-2"/>
    </source>
</evidence>
<evidence type="ECO:0000256" key="1">
    <source>
        <dbReference type="ARBA" id="ARBA00007447"/>
    </source>
</evidence>
<dbReference type="GO" id="GO:0006508">
    <property type="term" value="P:proteolysis"/>
    <property type="evidence" value="ECO:0007669"/>
    <property type="project" value="UniProtKB-KW"/>
</dbReference>
<protein>
    <submittedName>
        <fullName evidence="12">Aspartic peptidase domain</fullName>
    </submittedName>
</protein>
<keyword evidence="3 10" id="KW-0732">Signal</keyword>
<feature type="domain" description="Peptidase A1" evidence="11">
    <location>
        <begin position="91"/>
        <end position="512"/>
    </location>
</feature>
<evidence type="ECO:0000259" key="11">
    <source>
        <dbReference type="PROSITE" id="PS51767"/>
    </source>
</evidence>
<evidence type="ECO:0000313" key="13">
    <source>
        <dbReference type="Proteomes" id="UP000054937"/>
    </source>
</evidence>
<keyword evidence="9" id="KW-0472">Membrane</keyword>
<evidence type="ECO:0000256" key="10">
    <source>
        <dbReference type="SAM" id="SignalP"/>
    </source>
</evidence>
<keyword evidence="9" id="KW-1133">Transmembrane helix</keyword>
<organism evidence="12 13">
    <name type="scientific">Pseudocohnilembus persalinus</name>
    <name type="common">Ciliate</name>
    <dbReference type="NCBI Taxonomy" id="266149"/>
    <lineage>
        <taxon>Eukaryota</taxon>
        <taxon>Sar</taxon>
        <taxon>Alveolata</taxon>
        <taxon>Ciliophora</taxon>
        <taxon>Intramacronucleata</taxon>
        <taxon>Oligohymenophorea</taxon>
        <taxon>Scuticociliatia</taxon>
        <taxon>Philasterida</taxon>
        <taxon>Pseudocohnilembidae</taxon>
        <taxon>Pseudocohnilembus</taxon>
    </lineage>
</organism>
<evidence type="ECO:0000256" key="6">
    <source>
        <dbReference type="ARBA" id="ARBA00023145"/>
    </source>
</evidence>
<dbReference type="Proteomes" id="UP000054937">
    <property type="component" value="Unassembled WGS sequence"/>
</dbReference>
<accession>A0A0V0QKT4</accession>
<keyword evidence="9" id="KW-0812">Transmembrane</keyword>
<dbReference type="InterPro" id="IPR034164">
    <property type="entry name" value="Pepsin-like_dom"/>
</dbReference>
<dbReference type="Gene3D" id="2.40.70.10">
    <property type="entry name" value="Acid Proteases"/>
    <property type="match status" value="2"/>
</dbReference>
<keyword evidence="6" id="KW-0865">Zymogen</keyword>
<keyword evidence="2" id="KW-0645">Protease</keyword>
<dbReference type="InterPro" id="IPR001461">
    <property type="entry name" value="Aspartic_peptidase_A1"/>
</dbReference>
<name>A0A0V0QKT4_PSEPJ</name>
<dbReference type="InParanoid" id="A0A0V0QKT4"/>
<dbReference type="CDD" id="cd05471">
    <property type="entry name" value="pepsin_like"/>
    <property type="match status" value="1"/>
</dbReference>
<keyword evidence="7" id="KW-1015">Disulfide bond</keyword>
<feature type="compositionally biased region" description="Basic and acidic residues" evidence="8">
    <location>
        <begin position="655"/>
        <end position="668"/>
    </location>
</feature>
<feature type="chain" id="PRO_5006867476" evidence="10">
    <location>
        <begin position="22"/>
        <end position="693"/>
    </location>
</feature>
<keyword evidence="13" id="KW-1185">Reference proteome</keyword>
<keyword evidence="5" id="KW-0378">Hydrolase</keyword>
<comment type="similarity">
    <text evidence="1">Belongs to the peptidase A1 family.</text>
</comment>
<evidence type="ECO:0000256" key="3">
    <source>
        <dbReference type="ARBA" id="ARBA00022729"/>
    </source>
</evidence>
<keyword evidence="4" id="KW-0064">Aspartyl protease</keyword>
<evidence type="ECO:0000256" key="5">
    <source>
        <dbReference type="ARBA" id="ARBA00022801"/>
    </source>
</evidence>
<reference evidence="12 13" key="1">
    <citation type="journal article" date="2015" name="Sci. Rep.">
        <title>Genome of the facultative scuticociliatosis pathogen Pseudocohnilembus persalinus provides insight into its virulence through horizontal gene transfer.</title>
        <authorList>
            <person name="Xiong J."/>
            <person name="Wang G."/>
            <person name="Cheng J."/>
            <person name="Tian M."/>
            <person name="Pan X."/>
            <person name="Warren A."/>
            <person name="Jiang C."/>
            <person name="Yuan D."/>
            <person name="Miao W."/>
        </authorList>
    </citation>
    <scope>NUCLEOTIDE SEQUENCE [LARGE SCALE GENOMIC DNA]</scope>
    <source>
        <strain evidence="12">36N120E</strain>
    </source>
</reference>
<dbReference type="InterPro" id="IPR033121">
    <property type="entry name" value="PEPTIDASE_A1"/>
</dbReference>
<dbReference type="PROSITE" id="PS51257">
    <property type="entry name" value="PROKAR_LIPOPROTEIN"/>
    <property type="match status" value="1"/>
</dbReference>
<feature type="disulfide bond" evidence="7">
    <location>
        <begin position="431"/>
        <end position="476"/>
    </location>
</feature>
<dbReference type="InterPro" id="IPR021109">
    <property type="entry name" value="Peptidase_aspartic_dom_sf"/>
</dbReference>
<dbReference type="SUPFAM" id="SSF50630">
    <property type="entry name" value="Acid proteases"/>
    <property type="match status" value="1"/>
</dbReference>
<evidence type="ECO:0000256" key="2">
    <source>
        <dbReference type="ARBA" id="ARBA00022670"/>
    </source>
</evidence>
<feature type="transmembrane region" description="Helical" evidence="9">
    <location>
        <begin position="547"/>
        <end position="565"/>
    </location>
</feature>
<dbReference type="OMA" id="HERYFLW"/>
<evidence type="ECO:0000256" key="8">
    <source>
        <dbReference type="SAM" id="MobiDB-lite"/>
    </source>
</evidence>
<dbReference type="OrthoDB" id="323210at2759"/>
<dbReference type="PROSITE" id="PS51767">
    <property type="entry name" value="PEPTIDASE_A1"/>
    <property type="match status" value="1"/>
</dbReference>
<evidence type="ECO:0000256" key="9">
    <source>
        <dbReference type="SAM" id="Phobius"/>
    </source>
</evidence>
<gene>
    <name evidence="12" type="ORF">PPERSA_04037</name>
</gene>
<dbReference type="EMBL" id="LDAU01000151">
    <property type="protein sequence ID" value="KRX02834.1"/>
    <property type="molecule type" value="Genomic_DNA"/>
</dbReference>
<feature type="signal peptide" evidence="10">
    <location>
        <begin position="1"/>
        <end position="21"/>
    </location>
</feature>
<evidence type="ECO:0000256" key="4">
    <source>
        <dbReference type="ARBA" id="ARBA00022750"/>
    </source>
</evidence>